<dbReference type="SMART" id="SM00046">
    <property type="entry name" value="DAGKc"/>
    <property type="match status" value="1"/>
</dbReference>
<protein>
    <submittedName>
        <fullName evidence="4">Diacylglycerol kinase family enzyme</fullName>
    </submittedName>
</protein>
<dbReference type="AlphaFoldDB" id="A0A3E0IB78"/>
<keyword evidence="4" id="KW-0418">Kinase</keyword>
<dbReference type="PANTHER" id="PTHR12358:SF106">
    <property type="entry name" value="LIPID KINASE YEGS"/>
    <property type="match status" value="1"/>
</dbReference>
<comment type="caution">
    <text evidence="4">The sequence shown here is derived from an EMBL/GenBank/DDBJ whole genome shotgun (WGS) entry which is preliminary data.</text>
</comment>
<dbReference type="InterPro" id="IPR050187">
    <property type="entry name" value="Lipid_Phosphate_FormReg"/>
</dbReference>
<feature type="domain" description="DAGKc" evidence="3">
    <location>
        <begin position="21"/>
        <end position="159"/>
    </location>
</feature>
<dbReference type="InterPro" id="IPR016064">
    <property type="entry name" value="NAD/diacylglycerol_kinase_sf"/>
</dbReference>
<dbReference type="Pfam" id="PF00781">
    <property type="entry name" value="DAGK_cat"/>
    <property type="match status" value="1"/>
</dbReference>
<evidence type="ECO:0000256" key="2">
    <source>
        <dbReference type="ARBA" id="ARBA00005983"/>
    </source>
</evidence>
<dbReference type="SUPFAM" id="SSF111331">
    <property type="entry name" value="NAD kinase/diacylglycerol kinase-like"/>
    <property type="match status" value="1"/>
</dbReference>
<name>A0A3E0IB78_9PSEU</name>
<comment type="similarity">
    <text evidence="2">Belongs to the diacylglycerol/lipid kinase family.</text>
</comment>
<evidence type="ECO:0000256" key="1">
    <source>
        <dbReference type="ARBA" id="ARBA00001946"/>
    </source>
</evidence>
<dbReference type="InterPro" id="IPR017438">
    <property type="entry name" value="ATP-NAD_kinase_N"/>
</dbReference>
<comment type="cofactor">
    <cofactor evidence="1">
        <name>Mg(2+)</name>
        <dbReference type="ChEBI" id="CHEBI:18420"/>
    </cofactor>
</comment>
<dbReference type="GO" id="GO:0004143">
    <property type="term" value="F:ATP-dependent diacylglycerol kinase activity"/>
    <property type="evidence" value="ECO:0007669"/>
    <property type="project" value="TreeGrafter"/>
</dbReference>
<proteinExistence type="inferred from homology"/>
<accession>A0A3E0IB78</accession>
<dbReference type="Proteomes" id="UP000256269">
    <property type="component" value="Unassembled WGS sequence"/>
</dbReference>
<dbReference type="PROSITE" id="PS50146">
    <property type="entry name" value="DAGK"/>
    <property type="match status" value="1"/>
</dbReference>
<dbReference type="InterPro" id="IPR001206">
    <property type="entry name" value="Diacylglycerol_kinase_cat_dom"/>
</dbReference>
<dbReference type="PANTHER" id="PTHR12358">
    <property type="entry name" value="SPHINGOSINE KINASE"/>
    <property type="match status" value="1"/>
</dbReference>
<dbReference type="Gene3D" id="2.60.200.40">
    <property type="match status" value="1"/>
</dbReference>
<dbReference type="EMBL" id="QUNO01000001">
    <property type="protein sequence ID" value="REH55851.1"/>
    <property type="molecule type" value="Genomic_DNA"/>
</dbReference>
<reference evidence="4 5" key="1">
    <citation type="submission" date="2018-08" db="EMBL/GenBank/DDBJ databases">
        <title>Genomic Encyclopedia of Archaeal and Bacterial Type Strains, Phase II (KMG-II): from individual species to whole genera.</title>
        <authorList>
            <person name="Goeker M."/>
        </authorList>
    </citation>
    <scope>NUCLEOTIDE SEQUENCE [LARGE SCALE GENOMIC DNA]</scope>
    <source>
        <strain evidence="4 5">DSM 45791</strain>
    </source>
</reference>
<dbReference type="Gene3D" id="3.40.50.10330">
    <property type="entry name" value="Probable inorganic polyphosphate/atp-NAD kinase, domain 1"/>
    <property type="match status" value="1"/>
</dbReference>
<sequence>MSVNHPYRAGRPVDGHGLSYSAGVRALLVVNPQATATTAAGRDVLAHALASDVQLEIVETSYRGHAADAAARAVADGVDLVVAHGGDGTVNEVVNGLLAKAQDPADAPALGVVPGGSANVFARALGLPRDPVEATHRLLLAIESGSRREVGLGLVEPANSDSRWFTFNAGLGWDADVVAEVERRRDKTASPLLYASIALANYLRQMMTATDLQIELPDGTRETTRLAFVSNTDPWTYLGAKPIHMNPGCSFDGGLGLFALRSLAPPTIARTLSQILLPLGPPSGSSLLRLDDVAEIAVTAEQPVRLQVDGDDLGEHRQVKFLSVPKALRVAV</sequence>
<keyword evidence="4" id="KW-0808">Transferase</keyword>
<organism evidence="4 5">
    <name type="scientific">Kutzneria buriramensis</name>
    <dbReference type="NCBI Taxonomy" id="1045776"/>
    <lineage>
        <taxon>Bacteria</taxon>
        <taxon>Bacillati</taxon>
        <taxon>Actinomycetota</taxon>
        <taxon>Actinomycetes</taxon>
        <taxon>Pseudonocardiales</taxon>
        <taxon>Pseudonocardiaceae</taxon>
        <taxon>Kutzneria</taxon>
    </lineage>
</organism>
<gene>
    <name evidence="4" type="ORF">BCF44_101877</name>
</gene>
<keyword evidence="5" id="KW-1185">Reference proteome</keyword>
<evidence type="ECO:0000313" key="5">
    <source>
        <dbReference type="Proteomes" id="UP000256269"/>
    </source>
</evidence>
<dbReference type="GO" id="GO:0005886">
    <property type="term" value="C:plasma membrane"/>
    <property type="evidence" value="ECO:0007669"/>
    <property type="project" value="TreeGrafter"/>
</dbReference>
<evidence type="ECO:0000313" key="4">
    <source>
        <dbReference type="EMBL" id="REH55851.1"/>
    </source>
</evidence>
<evidence type="ECO:0000259" key="3">
    <source>
        <dbReference type="PROSITE" id="PS50146"/>
    </source>
</evidence>